<keyword evidence="2" id="KW-0805">Transcription regulation</keyword>
<evidence type="ECO:0000313" key="8">
    <source>
        <dbReference type="Proteomes" id="UP000663852"/>
    </source>
</evidence>
<keyword evidence="3" id="KW-0804">Transcription</keyword>
<evidence type="ECO:0000256" key="4">
    <source>
        <dbReference type="ARBA" id="ARBA00023242"/>
    </source>
</evidence>
<protein>
    <recommendedName>
        <fullName evidence="6">BHLH domain-containing protein</fullName>
    </recommendedName>
</protein>
<feature type="region of interest" description="Disordered" evidence="5">
    <location>
        <begin position="152"/>
        <end position="194"/>
    </location>
</feature>
<accession>A0A814G7J7</accession>
<dbReference type="AlphaFoldDB" id="A0A814G7J7"/>
<comment type="caution">
    <text evidence="7">The sequence shown here is derived from an EMBL/GenBank/DDBJ whole genome shotgun (WGS) entry which is preliminary data.</text>
</comment>
<dbReference type="PANTHER" id="PTHR10985">
    <property type="entry name" value="BASIC HELIX-LOOP-HELIX TRANSCRIPTION FACTOR, HES-RELATED"/>
    <property type="match status" value="1"/>
</dbReference>
<evidence type="ECO:0000313" key="7">
    <source>
        <dbReference type="EMBL" id="CAF0992351.1"/>
    </source>
</evidence>
<dbReference type="Gene3D" id="4.10.280.10">
    <property type="entry name" value="Helix-loop-helix DNA-binding domain"/>
    <property type="match status" value="1"/>
</dbReference>
<evidence type="ECO:0000256" key="1">
    <source>
        <dbReference type="ARBA" id="ARBA00004123"/>
    </source>
</evidence>
<evidence type="ECO:0000256" key="3">
    <source>
        <dbReference type="ARBA" id="ARBA00023163"/>
    </source>
</evidence>
<dbReference type="PROSITE" id="PS50888">
    <property type="entry name" value="BHLH"/>
    <property type="match status" value="1"/>
</dbReference>
<dbReference type="OrthoDB" id="6371181at2759"/>
<dbReference type="Proteomes" id="UP000663852">
    <property type="component" value="Unassembled WGS sequence"/>
</dbReference>
<dbReference type="InterPro" id="IPR036638">
    <property type="entry name" value="HLH_DNA-bd_sf"/>
</dbReference>
<evidence type="ECO:0000256" key="2">
    <source>
        <dbReference type="ARBA" id="ARBA00023015"/>
    </source>
</evidence>
<gene>
    <name evidence="7" type="ORF">EDS130_LOCUS14456</name>
</gene>
<evidence type="ECO:0000256" key="5">
    <source>
        <dbReference type="SAM" id="MobiDB-lite"/>
    </source>
</evidence>
<dbReference type="SUPFAM" id="SSF47459">
    <property type="entry name" value="HLH, helix-loop-helix DNA-binding domain"/>
    <property type="match status" value="1"/>
</dbReference>
<dbReference type="EMBL" id="CAJNOJ010000059">
    <property type="protein sequence ID" value="CAF0992351.1"/>
    <property type="molecule type" value="Genomic_DNA"/>
</dbReference>
<dbReference type="Pfam" id="PF00010">
    <property type="entry name" value="HLH"/>
    <property type="match status" value="1"/>
</dbReference>
<sequence>MCHGRVLDGLSRSIKVTIGQEKKRKNDQLEKKTKRKDFFKKFIGLFVYKFDVSVVTFDVMSHTCCIIQFNLSKQSNENTRFALVNQNFHGFATGHVYILSKSSSIFVHTELFPYSSNMALKHCRDDEKKLSDEYLSPTISSSTLEIVLDDQLSNNSDDDDDDSHEHVGQSEAGTTNRERLSYRRNKSMPMRNPKSHRLIEKRRRDRMNGFLSDLLKLVPHDDNHGQRRIEKTEIIEMAIKHIRYLISTLENKSKVDLTNIGAYQIGYQNAWTDFYDFLNDYTNNDQLLMDINNFFKERDIELKNLTDVVPDRKRGKYTTIPSKRIKSSQSVSSSSNDQIRKANLSDKDDDRLCVISEVTEYKHTESSYGEQHRSNEQTDSRVKVPIFVLHPSGTHYIPMCIDASVVSHAFEKRSNVAHSSMTTDQLQCHPVSIPVNFNPPMTLSDPYELDIQNINVIGTRHQTSVRPD</sequence>
<dbReference type="InterPro" id="IPR050370">
    <property type="entry name" value="HES_HEY"/>
</dbReference>
<feature type="region of interest" description="Disordered" evidence="5">
    <location>
        <begin position="322"/>
        <end position="342"/>
    </location>
</feature>
<keyword evidence="4" id="KW-0539">Nucleus</keyword>
<dbReference type="GO" id="GO:0005634">
    <property type="term" value="C:nucleus"/>
    <property type="evidence" value="ECO:0007669"/>
    <property type="project" value="UniProtKB-SubCell"/>
</dbReference>
<name>A0A814G7J7_ADIRI</name>
<organism evidence="7 8">
    <name type="scientific">Adineta ricciae</name>
    <name type="common">Rotifer</name>
    <dbReference type="NCBI Taxonomy" id="249248"/>
    <lineage>
        <taxon>Eukaryota</taxon>
        <taxon>Metazoa</taxon>
        <taxon>Spiralia</taxon>
        <taxon>Gnathifera</taxon>
        <taxon>Rotifera</taxon>
        <taxon>Eurotatoria</taxon>
        <taxon>Bdelloidea</taxon>
        <taxon>Adinetida</taxon>
        <taxon>Adinetidae</taxon>
        <taxon>Adineta</taxon>
    </lineage>
</organism>
<evidence type="ECO:0000259" key="6">
    <source>
        <dbReference type="PROSITE" id="PS50888"/>
    </source>
</evidence>
<dbReference type="SMART" id="SM00353">
    <property type="entry name" value="HLH"/>
    <property type="match status" value="1"/>
</dbReference>
<dbReference type="GO" id="GO:0046983">
    <property type="term" value="F:protein dimerization activity"/>
    <property type="evidence" value="ECO:0007669"/>
    <property type="project" value="InterPro"/>
</dbReference>
<dbReference type="InterPro" id="IPR011598">
    <property type="entry name" value="bHLH_dom"/>
</dbReference>
<feature type="domain" description="BHLH" evidence="6">
    <location>
        <begin position="191"/>
        <end position="245"/>
    </location>
</feature>
<reference evidence="7" key="1">
    <citation type="submission" date="2021-02" db="EMBL/GenBank/DDBJ databases">
        <authorList>
            <person name="Nowell W R."/>
        </authorList>
    </citation>
    <scope>NUCLEOTIDE SEQUENCE</scope>
</reference>
<proteinExistence type="predicted"/>
<comment type="subcellular location">
    <subcellularLocation>
        <location evidence="1">Nucleus</location>
    </subcellularLocation>
</comment>